<dbReference type="Proteomes" id="UP000242869">
    <property type="component" value="Unassembled WGS sequence"/>
</dbReference>
<evidence type="ECO:0000313" key="1">
    <source>
        <dbReference type="EMBL" id="SFN13014.1"/>
    </source>
</evidence>
<sequence>MAAPRVKLMKNVDYTL</sequence>
<protein>
    <submittedName>
        <fullName evidence="1">Uncharacterized protein</fullName>
    </submittedName>
</protein>
<name>A0A1I4WGP6_9NEIS</name>
<dbReference type="EMBL" id="FOVE01000003">
    <property type="protein sequence ID" value="SFN13014.1"/>
    <property type="molecule type" value="Genomic_DNA"/>
</dbReference>
<dbReference type="AlphaFoldDB" id="A0A1I4WGP6"/>
<gene>
    <name evidence="1" type="ORF">SAMN05660284_00613</name>
</gene>
<reference evidence="2" key="1">
    <citation type="submission" date="2016-10" db="EMBL/GenBank/DDBJ databases">
        <authorList>
            <person name="Varghese N."/>
            <person name="Submissions S."/>
        </authorList>
    </citation>
    <scope>NUCLEOTIDE SEQUENCE [LARGE SCALE GENOMIC DNA]</scope>
    <source>
        <strain evidence="2">DSM 6150</strain>
    </source>
</reference>
<accession>A0A1I4WGP6</accession>
<evidence type="ECO:0000313" key="2">
    <source>
        <dbReference type="Proteomes" id="UP000242869"/>
    </source>
</evidence>
<proteinExistence type="predicted"/>
<keyword evidence="2" id="KW-1185">Reference proteome</keyword>
<organism evidence="1 2">
    <name type="scientific">Formivibrio citricus</name>
    <dbReference type="NCBI Taxonomy" id="83765"/>
    <lineage>
        <taxon>Bacteria</taxon>
        <taxon>Pseudomonadati</taxon>
        <taxon>Pseudomonadota</taxon>
        <taxon>Betaproteobacteria</taxon>
        <taxon>Neisseriales</taxon>
        <taxon>Chitinibacteraceae</taxon>
        <taxon>Formivibrio</taxon>
    </lineage>
</organism>